<protein>
    <submittedName>
        <fullName evidence="2">Uncharacterized protein</fullName>
    </submittedName>
</protein>
<reference evidence="2 4" key="1">
    <citation type="submission" date="2019-12" db="EMBL/GenBank/DDBJ databases">
        <title>complete genome sequences of Aeromonas caviae str. WP2-W18-ESBL-01 isolated from wastewater treatment plant effluent.</title>
        <authorList>
            <person name="Sekizuka T."/>
            <person name="Itokawa K."/>
            <person name="Yatsu K."/>
            <person name="Inamine Y."/>
            <person name="Kuroda M."/>
        </authorList>
    </citation>
    <scope>NUCLEOTIDE SEQUENCE [LARGE SCALE GENOMIC DNA]</scope>
    <source>
        <strain evidence="2 4">WP2-W18-ESBL-01</strain>
    </source>
</reference>
<evidence type="ECO:0000313" key="4">
    <source>
        <dbReference type="Proteomes" id="UP000515756"/>
    </source>
</evidence>
<dbReference type="Proteomes" id="UP001218423">
    <property type="component" value="Chromosome"/>
</dbReference>
<dbReference type="Proteomes" id="UP000515756">
    <property type="component" value="Chromosome"/>
</dbReference>
<evidence type="ECO:0000256" key="1">
    <source>
        <dbReference type="SAM" id="Phobius"/>
    </source>
</evidence>
<evidence type="ECO:0000313" key="3">
    <source>
        <dbReference type="EMBL" id="WFF96686.1"/>
    </source>
</evidence>
<keyword evidence="1" id="KW-1133">Transmembrane helix</keyword>
<reference evidence="3" key="2">
    <citation type="submission" date="2023-03" db="EMBL/GenBank/DDBJ databases">
        <title>Aeromonas caviae strain AC1520.</title>
        <authorList>
            <person name="Xie T."/>
            <person name="Zhang Q."/>
            <person name="Deng J."/>
            <person name="Li X."/>
        </authorList>
    </citation>
    <scope>NUCLEOTIDE SEQUENCE</scope>
    <source>
        <strain evidence="3">AC1520</strain>
    </source>
</reference>
<organism evidence="2 4">
    <name type="scientific">Aeromonas caviae</name>
    <name type="common">Aeromonas punctata</name>
    <dbReference type="NCBI Taxonomy" id="648"/>
    <lineage>
        <taxon>Bacteria</taxon>
        <taxon>Pseudomonadati</taxon>
        <taxon>Pseudomonadota</taxon>
        <taxon>Gammaproteobacteria</taxon>
        <taxon>Aeromonadales</taxon>
        <taxon>Aeromonadaceae</taxon>
        <taxon>Aeromonas</taxon>
    </lineage>
</organism>
<sequence>MKLLIPSSKQFKSWTMLNRIGYIGAAIGIFVGSVQLIIWTIGIYQWLEPAPSKLSAQDLLTIDQNPTKLEIARVEKEKNSSNDELVTFTIKNTSNVTARNVRVEFYNYNHNKSLYGDEFSNGYNGNGVDIRAGETRKYKIALLSDYENFFNPDDSGAPLLRVSTEIQSERPFELEEIACGVINGNIPPCTFSTSGRSTVVDIRYGSIFGQKYHILTQFYNTFLKGDVKFLPKPTMRSSKDAA</sequence>
<gene>
    <name evidence="3" type="ORF">P5S46_13540</name>
    <name evidence="2" type="ORF">WP2W18E01_14630</name>
</gene>
<keyword evidence="1" id="KW-0472">Membrane</keyword>
<keyword evidence="1" id="KW-0812">Transmembrane</keyword>
<dbReference type="EMBL" id="AP021927">
    <property type="protein sequence ID" value="BBQ29881.1"/>
    <property type="molecule type" value="Genomic_DNA"/>
</dbReference>
<dbReference type="RefSeq" id="WP_139700019.1">
    <property type="nucleotide sequence ID" value="NZ_AP021927.1"/>
</dbReference>
<dbReference type="EMBL" id="CP120942">
    <property type="protein sequence ID" value="WFF96686.1"/>
    <property type="molecule type" value="Genomic_DNA"/>
</dbReference>
<name>A0A6S4T5P8_AERCA</name>
<evidence type="ECO:0000313" key="2">
    <source>
        <dbReference type="EMBL" id="BBQ29881.1"/>
    </source>
</evidence>
<feature type="transmembrane region" description="Helical" evidence="1">
    <location>
        <begin position="20"/>
        <end position="47"/>
    </location>
</feature>
<accession>A0A6S4T5P8</accession>
<dbReference type="AlphaFoldDB" id="A0A6S4T5P8"/>
<proteinExistence type="predicted"/>